<dbReference type="NCBIfam" id="TIGR00188">
    <property type="entry name" value="rnpA"/>
    <property type="match status" value="1"/>
</dbReference>
<dbReference type="GO" id="GO:0004526">
    <property type="term" value="F:ribonuclease P activity"/>
    <property type="evidence" value="ECO:0007669"/>
    <property type="project" value="UniProtKB-EC"/>
</dbReference>
<gene>
    <name evidence="7 9" type="primary">rnpA</name>
    <name evidence="9" type="ORF">ACFQ0I_03280</name>
</gene>
<comment type="caution">
    <text evidence="9">The sequence shown here is derived from an EMBL/GenBank/DDBJ whole genome shotgun (WGS) entry which is preliminary data.</text>
</comment>
<reference evidence="10" key="1">
    <citation type="journal article" date="2019" name="Int. J. Syst. Evol. Microbiol.">
        <title>The Global Catalogue of Microorganisms (GCM) 10K type strain sequencing project: providing services to taxonomists for standard genome sequencing and annotation.</title>
        <authorList>
            <consortium name="The Broad Institute Genomics Platform"/>
            <consortium name="The Broad Institute Genome Sequencing Center for Infectious Disease"/>
            <person name="Wu L."/>
            <person name="Ma J."/>
        </authorList>
    </citation>
    <scope>NUCLEOTIDE SEQUENCE [LARGE SCALE GENOMIC DNA]</scope>
    <source>
        <strain evidence="10">CCUG 60529</strain>
    </source>
</reference>
<dbReference type="PANTHER" id="PTHR33992">
    <property type="entry name" value="RIBONUCLEASE P PROTEIN COMPONENT"/>
    <property type="match status" value="1"/>
</dbReference>
<evidence type="ECO:0000256" key="4">
    <source>
        <dbReference type="ARBA" id="ARBA00022759"/>
    </source>
</evidence>
<name>A0ABW3BPS5_9FLAO</name>
<dbReference type="PANTHER" id="PTHR33992:SF1">
    <property type="entry name" value="RIBONUCLEASE P PROTEIN COMPONENT"/>
    <property type="match status" value="1"/>
</dbReference>
<dbReference type="InterPro" id="IPR000100">
    <property type="entry name" value="RNase_P"/>
</dbReference>
<keyword evidence="5 7" id="KW-0378">Hydrolase</keyword>
<dbReference type="EC" id="3.1.26.5" evidence="7 8"/>
<evidence type="ECO:0000256" key="2">
    <source>
        <dbReference type="ARBA" id="ARBA00022694"/>
    </source>
</evidence>
<evidence type="ECO:0000313" key="10">
    <source>
        <dbReference type="Proteomes" id="UP001597011"/>
    </source>
</evidence>
<sequence length="130" mass="15108">MVASYSKKDKLKSKILIDQLFATGKSVSAYPLRLVYIPTTFNDDVKAKTGVSVSKRYFKLAVDRNRIKRLLRESYRINKAAYFNNITTQYAFMILYIGKEKPTLKQIETQMNLLFEKFLKAVSEPKIEKP</sequence>
<comment type="similarity">
    <text evidence="7">Belongs to the RnpA family.</text>
</comment>
<dbReference type="SUPFAM" id="SSF54211">
    <property type="entry name" value="Ribosomal protein S5 domain 2-like"/>
    <property type="match status" value="1"/>
</dbReference>
<evidence type="ECO:0000256" key="7">
    <source>
        <dbReference type="HAMAP-Rule" id="MF_00227"/>
    </source>
</evidence>
<accession>A0ABW3BPS5</accession>
<evidence type="ECO:0000256" key="6">
    <source>
        <dbReference type="ARBA" id="ARBA00022884"/>
    </source>
</evidence>
<keyword evidence="6 7" id="KW-0694">RNA-binding</keyword>
<comment type="subunit">
    <text evidence="7">Consists of a catalytic RNA component (M1 or rnpB) and a protein subunit.</text>
</comment>
<comment type="function">
    <text evidence="1 7">RNaseP catalyzes the removal of the 5'-leader sequence from pre-tRNA to produce the mature 5'-terminus. It can also cleave other RNA substrates such as 4.5S RNA. The protein component plays an auxiliary but essential role in vivo by binding to the 5'-leader sequence and broadening the substrate specificity of the ribozyme.</text>
</comment>
<dbReference type="HAMAP" id="MF_00227">
    <property type="entry name" value="RNase_P"/>
    <property type="match status" value="1"/>
</dbReference>
<keyword evidence="4 7" id="KW-0255">Endonuclease</keyword>
<protein>
    <recommendedName>
        <fullName evidence="7 8">Ribonuclease P protein component</fullName>
        <shortName evidence="7">RNase P protein</shortName>
        <shortName evidence="7">RNaseP protein</shortName>
        <ecNumber evidence="7 8">3.1.26.5</ecNumber>
    </recommendedName>
    <alternativeName>
        <fullName evidence="7">Protein C5</fullName>
    </alternativeName>
</protein>
<comment type="catalytic activity">
    <reaction evidence="7">
        <text>Endonucleolytic cleavage of RNA, removing 5'-extranucleotides from tRNA precursor.</text>
        <dbReference type="EC" id="3.1.26.5"/>
    </reaction>
</comment>
<keyword evidence="3 7" id="KW-0540">Nuclease</keyword>
<evidence type="ECO:0000256" key="8">
    <source>
        <dbReference type="NCBIfam" id="TIGR00188"/>
    </source>
</evidence>
<dbReference type="InterPro" id="IPR014721">
    <property type="entry name" value="Ribsml_uS5_D2-typ_fold_subgr"/>
</dbReference>
<evidence type="ECO:0000256" key="1">
    <source>
        <dbReference type="ARBA" id="ARBA00002663"/>
    </source>
</evidence>
<dbReference type="InterPro" id="IPR020568">
    <property type="entry name" value="Ribosomal_Su5_D2-typ_SF"/>
</dbReference>
<evidence type="ECO:0000256" key="5">
    <source>
        <dbReference type="ARBA" id="ARBA00022801"/>
    </source>
</evidence>
<dbReference type="Gene3D" id="3.30.230.10">
    <property type="match status" value="1"/>
</dbReference>
<dbReference type="RefSeq" id="WP_379939950.1">
    <property type="nucleotide sequence ID" value="NZ_JBHTIB010000002.1"/>
</dbReference>
<organism evidence="9 10">
    <name type="scientific">Mariniflexile aquimaris</name>
    <dbReference type="NCBI Taxonomy" id="881009"/>
    <lineage>
        <taxon>Bacteria</taxon>
        <taxon>Pseudomonadati</taxon>
        <taxon>Bacteroidota</taxon>
        <taxon>Flavobacteriia</taxon>
        <taxon>Flavobacteriales</taxon>
        <taxon>Flavobacteriaceae</taxon>
        <taxon>Mariniflexile</taxon>
    </lineage>
</organism>
<proteinExistence type="inferred from homology"/>
<keyword evidence="2 7" id="KW-0819">tRNA processing</keyword>
<dbReference type="Proteomes" id="UP001597011">
    <property type="component" value="Unassembled WGS sequence"/>
</dbReference>
<evidence type="ECO:0000256" key="3">
    <source>
        <dbReference type="ARBA" id="ARBA00022722"/>
    </source>
</evidence>
<keyword evidence="10" id="KW-1185">Reference proteome</keyword>
<evidence type="ECO:0000313" key="9">
    <source>
        <dbReference type="EMBL" id="MFD0834774.1"/>
    </source>
</evidence>
<dbReference type="InterPro" id="IPR020539">
    <property type="entry name" value="RNase_P_CS"/>
</dbReference>
<dbReference type="PROSITE" id="PS00648">
    <property type="entry name" value="RIBONUCLEASE_P"/>
    <property type="match status" value="1"/>
</dbReference>
<dbReference type="EMBL" id="JBHTIB010000002">
    <property type="protein sequence ID" value="MFD0834774.1"/>
    <property type="molecule type" value="Genomic_DNA"/>
</dbReference>
<dbReference type="Pfam" id="PF00825">
    <property type="entry name" value="Ribonuclease_P"/>
    <property type="match status" value="1"/>
</dbReference>